<keyword evidence="3" id="KW-1003">Cell membrane</keyword>
<name>A0A8J6PUV4_9HYPH</name>
<dbReference type="GO" id="GO:0008932">
    <property type="term" value="F:lytic endotransglycosylase activity"/>
    <property type="evidence" value="ECO:0007669"/>
    <property type="project" value="UniProtKB-UniRule"/>
</dbReference>
<keyword evidence="3" id="KW-0472">Membrane</keyword>
<dbReference type="EMBL" id="JACVVX010000005">
    <property type="protein sequence ID" value="MBD0416279.1"/>
    <property type="molecule type" value="Genomic_DNA"/>
</dbReference>
<evidence type="ECO:0000256" key="3">
    <source>
        <dbReference type="HAMAP-Rule" id="MF_02071"/>
    </source>
</evidence>
<dbReference type="GO" id="GO:0009279">
    <property type="term" value="C:cell outer membrane"/>
    <property type="evidence" value="ECO:0007669"/>
    <property type="project" value="TreeGrafter"/>
</dbReference>
<keyword evidence="3" id="KW-0449">Lipoprotein</keyword>
<keyword evidence="2 3" id="KW-0961">Cell wall biogenesis/degradation</keyword>
<dbReference type="PROSITE" id="PS51257">
    <property type="entry name" value="PROKAR_LIPOPROTEIN"/>
    <property type="match status" value="1"/>
</dbReference>
<evidence type="ECO:0000259" key="6">
    <source>
        <dbReference type="Pfam" id="PF03330"/>
    </source>
</evidence>
<dbReference type="GO" id="GO:0000270">
    <property type="term" value="P:peptidoglycan metabolic process"/>
    <property type="evidence" value="ECO:0007669"/>
    <property type="project" value="UniProtKB-UniRule"/>
</dbReference>
<organism evidence="7 8">
    <name type="scientific">Oryzicola mucosus</name>
    <dbReference type="NCBI Taxonomy" id="2767425"/>
    <lineage>
        <taxon>Bacteria</taxon>
        <taxon>Pseudomonadati</taxon>
        <taxon>Pseudomonadota</taxon>
        <taxon>Alphaproteobacteria</taxon>
        <taxon>Hyphomicrobiales</taxon>
        <taxon>Phyllobacteriaceae</taxon>
        <taxon>Oryzicola</taxon>
    </lineage>
</organism>
<dbReference type="InterPro" id="IPR034718">
    <property type="entry name" value="RlpA"/>
</dbReference>
<comment type="subcellular location">
    <subcellularLocation>
        <location evidence="3">Cell membrane</location>
        <topology evidence="3">Lipid-anchor</topology>
    </subcellularLocation>
</comment>
<feature type="signal peptide" evidence="5">
    <location>
        <begin position="1"/>
        <end position="26"/>
    </location>
</feature>
<feature type="domain" description="RlpA-like protein double-psi beta-barrel" evidence="6">
    <location>
        <begin position="96"/>
        <end position="184"/>
    </location>
</feature>
<dbReference type="HAMAP" id="MF_02071">
    <property type="entry name" value="RlpA"/>
    <property type="match status" value="1"/>
</dbReference>
<dbReference type="Pfam" id="PF03330">
    <property type="entry name" value="DPBB_1"/>
    <property type="match status" value="1"/>
</dbReference>
<evidence type="ECO:0000256" key="4">
    <source>
        <dbReference type="RuleBase" id="RU003495"/>
    </source>
</evidence>
<dbReference type="PANTHER" id="PTHR34183">
    <property type="entry name" value="ENDOLYTIC PEPTIDOGLYCAN TRANSGLYCOSYLASE RLPA"/>
    <property type="match status" value="1"/>
</dbReference>
<comment type="similarity">
    <text evidence="3 4">Belongs to the RlpA family.</text>
</comment>
<reference evidence="7" key="1">
    <citation type="submission" date="2020-09" db="EMBL/GenBank/DDBJ databases">
        <title>Genome seq and assembly of Tianweitania sp.</title>
        <authorList>
            <person name="Chhetri G."/>
        </authorList>
    </citation>
    <scope>NUCLEOTIDE SEQUENCE</scope>
    <source>
        <strain evidence="7">Rool2</strain>
    </source>
</reference>
<comment type="function">
    <text evidence="3">Lytic transglycosylase with a strong preference for naked glycan strands that lack stem peptides.</text>
</comment>
<dbReference type="Proteomes" id="UP000643405">
    <property type="component" value="Unassembled WGS sequence"/>
</dbReference>
<dbReference type="RefSeq" id="WP_188165713.1">
    <property type="nucleotide sequence ID" value="NZ_JACVVX010000005.1"/>
</dbReference>
<accession>A0A8J6PUV4</accession>
<keyword evidence="8" id="KW-1185">Reference proteome</keyword>
<dbReference type="GO" id="GO:0005886">
    <property type="term" value="C:plasma membrane"/>
    <property type="evidence" value="ECO:0007669"/>
    <property type="project" value="UniProtKB-SubCell"/>
</dbReference>
<dbReference type="Gene3D" id="2.40.40.10">
    <property type="entry name" value="RlpA-like domain"/>
    <property type="match status" value="1"/>
</dbReference>
<protein>
    <recommendedName>
        <fullName evidence="3">Endolytic peptidoglycan transglycosylase RlpA</fullName>
        <ecNumber evidence="3">4.2.2.-</ecNumber>
    </recommendedName>
</protein>
<dbReference type="NCBIfam" id="TIGR00413">
    <property type="entry name" value="rlpA"/>
    <property type="match status" value="1"/>
</dbReference>
<comment type="caution">
    <text evidence="7">The sequence shown here is derived from an EMBL/GenBank/DDBJ whole genome shotgun (WGS) entry which is preliminary data.</text>
</comment>
<keyword evidence="5" id="KW-0732">Signal</keyword>
<keyword evidence="3" id="KW-0564">Palmitate</keyword>
<dbReference type="InterPro" id="IPR036908">
    <property type="entry name" value="RlpA-like_sf"/>
</dbReference>
<proteinExistence type="inferred from homology"/>
<evidence type="ECO:0000313" key="7">
    <source>
        <dbReference type="EMBL" id="MBD0416279.1"/>
    </source>
</evidence>
<dbReference type="EC" id="4.2.2.-" evidence="3"/>
<evidence type="ECO:0000313" key="8">
    <source>
        <dbReference type="Proteomes" id="UP000643405"/>
    </source>
</evidence>
<evidence type="ECO:0000256" key="2">
    <source>
        <dbReference type="ARBA" id="ARBA00023316"/>
    </source>
</evidence>
<evidence type="ECO:0000256" key="1">
    <source>
        <dbReference type="ARBA" id="ARBA00023239"/>
    </source>
</evidence>
<dbReference type="CDD" id="cd22268">
    <property type="entry name" value="DPBB_RlpA-like"/>
    <property type="match status" value="1"/>
</dbReference>
<dbReference type="GO" id="GO:0071555">
    <property type="term" value="P:cell wall organization"/>
    <property type="evidence" value="ECO:0007669"/>
    <property type="project" value="UniProtKB-KW"/>
</dbReference>
<sequence length="449" mass="47868">MQSSTRSPLGRAAKLGILAVCSALLASCASPQPKATAKKRSKEYFAESVYGVKASPRVAYGKSNLPRGGGRDQTGKPYQVRGKWYYPKEDKKYSKVGGASWYGDAFHGRLTANGEIYDMTHLTAAHPTMPLPSYARVTNMKNGASVIVRVNDRGPYSDGRIIDLSHRAANMLDYAHHGITQVKVDYVGRAPLEGRDDQFLLASYRPGSVDGRKPDPLSDGLPTGVMIAMNGPTPSAPVRAPIPAAAPTMVASASFPTVVPSLRPQAPEAVLPERAPAMAIAPANTLDGQLQNLQAAPSAGYGEITLPDIGPIVPQRPDSGETVQMALAKMSYADERIQSAAQAFAALDGNAMSSDDVAKSWKRLNGQTIAAKPSAQQPYVAAGTFSDTDEAKRVARELSAYGRIVTDRTTEGDTQWTSVSVYPDGRETTDGLLERAWSHGAPDAIVVRD</sequence>
<dbReference type="PANTHER" id="PTHR34183:SF1">
    <property type="entry name" value="ENDOLYTIC PEPTIDOGLYCAN TRANSGLYCOSYLASE RLPA"/>
    <property type="match status" value="1"/>
</dbReference>
<evidence type="ECO:0000256" key="5">
    <source>
        <dbReference type="SAM" id="SignalP"/>
    </source>
</evidence>
<feature type="chain" id="PRO_5035349436" description="Endolytic peptidoglycan transglycosylase RlpA" evidence="5">
    <location>
        <begin position="27"/>
        <end position="449"/>
    </location>
</feature>
<gene>
    <name evidence="3" type="primary">rlpA</name>
    <name evidence="7" type="ORF">ICI42_16625</name>
</gene>
<keyword evidence="1 3" id="KW-0456">Lyase</keyword>
<dbReference type="AlphaFoldDB" id="A0A8J6PUV4"/>
<dbReference type="SUPFAM" id="SSF50685">
    <property type="entry name" value="Barwin-like endoglucanases"/>
    <property type="match status" value="1"/>
</dbReference>
<dbReference type="InterPro" id="IPR012997">
    <property type="entry name" value="RplA"/>
</dbReference>
<dbReference type="InterPro" id="IPR009009">
    <property type="entry name" value="RlpA-like_DPBB"/>
</dbReference>